<reference evidence="2" key="1">
    <citation type="submission" date="2018-05" db="EMBL/GenBank/DDBJ databases">
        <authorList>
            <person name="Lanie J.A."/>
            <person name="Ng W.-L."/>
            <person name="Kazmierczak K.M."/>
            <person name="Andrzejewski T.M."/>
            <person name="Davidsen T.M."/>
            <person name="Wayne K.J."/>
            <person name="Tettelin H."/>
            <person name="Glass J.I."/>
            <person name="Rusch D."/>
            <person name="Podicherti R."/>
            <person name="Tsui H.-C.T."/>
            <person name="Winkler M.E."/>
        </authorList>
    </citation>
    <scope>NUCLEOTIDE SEQUENCE</scope>
</reference>
<protein>
    <recommendedName>
        <fullName evidence="1">Solute-binding protein family 3/N-terminal domain-containing protein</fullName>
    </recommendedName>
</protein>
<feature type="domain" description="Solute-binding protein family 3/N-terminal" evidence="1">
    <location>
        <begin position="53"/>
        <end position="276"/>
    </location>
</feature>
<dbReference type="PANTHER" id="PTHR30024">
    <property type="entry name" value="ALIPHATIC SULFONATES-BINDING PROTEIN-RELATED"/>
    <property type="match status" value="1"/>
</dbReference>
<sequence>MLKFILKKEKPMKPMQSSTTFFTRFFFSLKRWSIVFMLLLLLGGGATELWAKKLRVGVLKFGTVNWELNVIEHHGFAKAEGVELEVVKLASKNASAVALQSGSVDMIVTDWVWVSRQRADGEDLTFFPYSRAVGSLMVAQDSEIRSFKDLQGKRLGIAGGPVDKSWLLIRALAQKQEGIDLNASVEKVFGAPPLLNQQILSGKLDAVINFWSYVARLEAQGLKPLVTIGKAIVTLGAGSDVPMLGYVFREKWANANKGIVKGFARSSRRAKALLADSQAEWDRLRPKMKAKDDATFNALRDGYLDGIPSSWGAAERKAAKGLFVVLTKQGGKKLVGKSLKF</sequence>
<evidence type="ECO:0000313" key="2">
    <source>
        <dbReference type="EMBL" id="SVA86790.1"/>
    </source>
</evidence>
<organism evidence="2">
    <name type="scientific">marine metagenome</name>
    <dbReference type="NCBI Taxonomy" id="408172"/>
    <lineage>
        <taxon>unclassified sequences</taxon>
        <taxon>metagenomes</taxon>
        <taxon>ecological metagenomes</taxon>
    </lineage>
</organism>
<dbReference type="SMART" id="SM00062">
    <property type="entry name" value="PBPb"/>
    <property type="match status" value="1"/>
</dbReference>
<evidence type="ECO:0000259" key="1">
    <source>
        <dbReference type="SMART" id="SM00062"/>
    </source>
</evidence>
<proteinExistence type="predicted"/>
<gene>
    <name evidence="2" type="ORF">METZ01_LOCUS139644</name>
</gene>
<dbReference type="Pfam" id="PF09084">
    <property type="entry name" value="NMT1"/>
    <property type="match status" value="1"/>
</dbReference>
<accession>A0A381ZC43</accession>
<dbReference type="InterPro" id="IPR015168">
    <property type="entry name" value="SsuA/THI5"/>
</dbReference>
<dbReference type="PANTHER" id="PTHR30024:SF48">
    <property type="entry name" value="ABC TRANSPORTER SUBSTRATE-BINDING PROTEIN"/>
    <property type="match status" value="1"/>
</dbReference>
<dbReference type="Gene3D" id="3.40.190.10">
    <property type="entry name" value="Periplasmic binding protein-like II"/>
    <property type="match status" value="2"/>
</dbReference>
<feature type="non-terminal residue" evidence="2">
    <location>
        <position position="341"/>
    </location>
</feature>
<dbReference type="InterPro" id="IPR001638">
    <property type="entry name" value="Solute-binding_3/MltF_N"/>
</dbReference>
<dbReference type="AlphaFoldDB" id="A0A381ZC43"/>
<dbReference type="SUPFAM" id="SSF53850">
    <property type="entry name" value="Periplasmic binding protein-like II"/>
    <property type="match status" value="1"/>
</dbReference>
<dbReference type="EMBL" id="UINC01020736">
    <property type="protein sequence ID" value="SVA86790.1"/>
    <property type="molecule type" value="Genomic_DNA"/>
</dbReference>
<name>A0A381ZC43_9ZZZZ</name>